<dbReference type="Pfam" id="PF00201">
    <property type="entry name" value="UDPGT"/>
    <property type="match status" value="1"/>
</dbReference>
<proteinExistence type="inferred from homology"/>
<keyword evidence="2" id="KW-0328">Glycosyltransferase</keyword>
<evidence type="ECO:0000256" key="1">
    <source>
        <dbReference type="ARBA" id="ARBA00009995"/>
    </source>
</evidence>
<evidence type="ECO:0000256" key="3">
    <source>
        <dbReference type="ARBA" id="ARBA00022679"/>
    </source>
</evidence>
<dbReference type="AlphaFoldDB" id="A0AAP0LZT1"/>
<dbReference type="FunFam" id="3.40.50.2000:FF:000040">
    <property type="entry name" value="UDP-glycosyltransferase 76C1"/>
    <property type="match status" value="1"/>
</dbReference>
<reference evidence="4 5" key="1">
    <citation type="submission" date="2024-05" db="EMBL/GenBank/DDBJ databases">
        <title>Haplotype-resolved chromosome-level genome assembly of Huyou (Citrus changshanensis).</title>
        <authorList>
            <person name="Miao C."/>
            <person name="Chen W."/>
            <person name="Wu Y."/>
            <person name="Wang L."/>
            <person name="Zhao S."/>
            <person name="Grierson D."/>
            <person name="Xu C."/>
            <person name="Chen K."/>
        </authorList>
    </citation>
    <scope>NUCLEOTIDE SEQUENCE [LARGE SCALE GENOMIC DNA]</scope>
    <source>
        <strain evidence="4">01-14</strain>
        <tissue evidence="4">Leaf</tissue>
    </source>
</reference>
<organism evidence="4 5">
    <name type="scientific">Citrus x changshan-huyou</name>
    <dbReference type="NCBI Taxonomy" id="2935761"/>
    <lineage>
        <taxon>Eukaryota</taxon>
        <taxon>Viridiplantae</taxon>
        <taxon>Streptophyta</taxon>
        <taxon>Embryophyta</taxon>
        <taxon>Tracheophyta</taxon>
        <taxon>Spermatophyta</taxon>
        <taxon>Magnoliopsida</taxon>
        <taxon>eudicotyledons</taxon>
        <taxon>Gunneridae</taxon>
        <taxon>Pentapetalae</taxon>
        <taxon>rosids</taxon>
        <taxon>malvids</taxon>
        <taxon>Sapindales</taxon>
        <taxon>Rutaceae</taxon>
        <taxon>Aurantioideae</taxon>
        <taxon>Citrus</taxon>
    </lineage>
</organism>
<name>A0AAP0LZT1_9ROSI</name>
<gene>
    <name evidence="4" type="ORF">WN944_004102</name>
</gene>
<evidence type="ECO:0000313" key="5">
    <source>
        <dbReference type="Proteomes" id="UP001428341"/>
    </source>
</evidence>
<evidence type="ECO:0000256" key="2">
    <source>
        <dbReference type="ARBA" id="ARBA00022676"/>
    </source>
</evidence>
<dbReference type="PROSITE" id="PS00375">
    <property type="entry name" value="UDPGT"/>
    <property type="match status" value="1"/>
</dbReference>
<comment type="caution">
    <text evidence="4">The sequence shown here is derived from an EMBL/GenBank/DDBJ whole genome shotgun (WGS) entry which is preliminary data.</text>
</comment>
<dbReference type="Gene3D" id="3.40.50.2000">
    <property type="entry name" value="Glycogen Phosphorylase B"/>
    <property type="match status" value="5"/>
</dbReference>
<dbReference type="PANTHER" id="PTHR11926">
    <property type="entry name" value="GLUCOSYL/GLUCURONOSYL TRANSFERASES"/>
    <property type="match status" value="1"/>
</dbReference>
<dbReference type="InterPro" id="IPR002213">
    <property type="entry name" value="UDP_glucos_trans"/>
</dbReference>
<keyword evidence="3" id="KW-0808">Transferase</keyword>
<evidence type="ECO:0008006" key="6">
    <source>
        <dbReference type="Google" id="ProtNLM"/>
    </source>
</evidence>
<dbReference type="GO" id="GO:0080043">
    <property type="term" value="F:quercetin 3-O-glucosyltransferase activity"/>
    <property type="evidence" value="ECO:0007669"/>
    <property type="project" value="TreeGrafter"/>
</dbReference>
<evidence type="ECO:0000313" key="4">
    <source>
        <dbReference type="EMBL" id="KAK9193405.1"/>
    </source>
</evidence>
<comment type="similarity">
    <text evidence="1">Belongs to the UDP-glycosyltransferase family.</text>
</comment>
<keyword evidence="5" id="KW-1185">Reference proteome</keyword>
<protein>
    <recommendedName>
        <fullName evidence="6">UDP-glycosyltransferases domain-containing protein</fullName>
    </recommendedName>
</protein>
<accession>A0AAP0LZT1</accession>
<dbReference type="InterPro" id="IPR035595">
    <property type="entry name" value="UDP_glycos_trans_CS"/>
</dbReference>
<dbReference type="PANTHER" id="PTHR11926:SF1392">
    <property type="entry name" value="GLYCOSYLTRANSFERASE"/>
    <property type="match status" value="1"/>
</dbReference>
<dbReference type="CDD" id="cd03784">
    <property type="entry name" value="GT1_Gtf-like"/>
    <property type="match status" value="1"/>
</dbReference>
<dbReference type="Proteomes" id="UP001428341">
    <property type="component" value="Unassembled WGS sequence"/>
</dbReference>
<dbReference type="SUPFAM" id="SSF53756">
    <property type="entry name" value="UDP-Glycosyltransferase/glycogen phosphorylase"/>
    <property type="match status" value="2"/>
</dbReference>
<sequence>MDREINGVPGVEAILRRRDLPSPCRSKEIDVPILQFFVNETLAVTRVIARSTTENMCLNSQQKLRFRALSMEQTRVPHVVLLPYPAYGHIKPMLTLAELFSHAGFRVTFVNTEQYHDRLLGNTDVTVFYKRFPNFRFTSIPDGLPPDNPRFGIYIKDWFCSDKPVSKLAFRRLLMTPGRLPTCIISDSIMSFTIDVAEELNIPIITFRPYSAHCSWSDFHFSKLAEEGELPVTNEDFDKPVTCIPGLENIFRNRDLPSICRDGGPDDPILQTFIRDTSATTRTSALVINTFNEIEGPIISKLGSRLTKIYTVGPLHALLKSRIQEDSAESSPPESNNCVLSKEDRSCMTWLDSQPSGTVLYVSFGSFIKLGREQILEFWHGMVNSGKRFLWVIRSDLIDGEPGVGPVPVELDQGTKERGCIVSWAPQEEVLAHQAIGGFLTHSGWNSTLESMVAGVPMICWPQIGDQQVNSRCVSEIWKIGLDMKDTCDRSTIENLARDLMDNKRDKIMESTVQIAKMARDAVKEGGSSYRNLEKLIEDISHADCQVTFINTDNNHDRLIRDTGITSFCGRFPMVYHAISNAPSLSVQELFSTVACKPSTSLSEPSGQWRRPTCIITGGIMSFATIDVADELRIPVIAFGTDSASCTWTYFHLSKLIQRRGSFSRVETVDEYTLQFLIGETSSMSIRASAFVINTCNEIEAPMVSRLSSFISKIYTSVLYMRYTNQRLELCFGWHGVAGVPMICWPMLAHQQVNSRCVREVGKIGLDMKDTCDRSTVEKLVRNLIDNKRKEIMEPMDRGATVARDAVKEGGSSFKATWTG</sequence>
<dbReference type="EMBL" id="JBCGBO010000006">
    <property type="protein sequence ID" value="KAK9193405.1"/>
    <property type="molecule type" value="Genomic_DNA"/>
</dbReference>
<dbReference type="GO" id="GO:0080044">
    <property type="term" value="F:quercetin 7-O-glucosyltransferase activity"/>
    <property type="evidence" value="ECO:0007669"/>
    <property type="project" value="TreeGrafter"/>
</dbReference>